<protein>
    <submittedName>
        <fullName evidence="2">Uncharacterized protein</fullName>
    </submittedName>
</protein>
<feature type="signal peptide" evidence="1">
    <location>
        <begin position="1"/>
        <end position="29"/>
    </location>
</feature>
<proteinExistence type="predicted"/>
<accession>A0ABS4WL11</accession>
<evidence type="ECO:0000313" key="3">
    <source>
        <dbReference type="Proteomes" id="UP000703720"/>
    </source>
</evidence>
<comment type="caution">
    <text evidence="2">The sequence shown here is derived from an EMBL/GenBank/DDBJ whole genome shotgun (WGS) entry which is preliminary data.</text>
</comment>
<feature type="chain" id="PRO_5046031962" evidence="1">
    <location>
        <begin position="30"/>
        <end position="130"/>
    </location>
</feature>
<name>A0ABS4WL11_9MICO</name>
<dbReference type="EMBL" id="JAGIOA010000001">
    <property type="protein sequence ID" value="MBP2376888.1"/>
    <property type="molecule type" value="Genomic_DNA"/>
</dbReference>
<evidence type="ECO:0000313" key="2">
    <source>
        <dbReference type="EMBL" id="MBP2376888.1"/>
    </source>
</evidence>
<sequence>MKLSTKKRLAKFAAATAVSAALIVAPSVAAMADAQATYSSGGQPRATGYWNASTDTISSTDRYNDGWGSRTWWNLRGNTSSNNIDNTKGAGQTESRPVWVLPGWEFRVQACSINNGTQLGCSSWSGYSGV</sequence>
<organism evidence="2 3">
    <name type="scientific">Microbacterium phyllosphaerae</name>
    <dbReference type="NCBI Taxonomy" id="124798"/>
    <lineage>
        <taxon>Bacteria</taxon>
        <taxon>Bacillati</taxon>
        <taxon>Actinomycetota</taxon>
        <taxon>Actinomycetes</taxon>
        <taxon>Micrococcales</taxon>
        <taxon>Microbacteriaceae</taxon>
        <taxon>Microbacterium</taxon>
    </lineage>
</organism>
<evidence type="ECO:0000256" key="1">
    <source>
        <dbReference type="SAM" id="SignalP"/>
    </source>
</evidence>
<reference evidence="2 3" key="1">
    <citation type="submission" date="2021-03" db="EMBL/GenBank/DDBJ databases">
        <title>Sequencing the genomes of 1000 actinobacteria strains.</title>
        <authorList>
            <person name="Klenk H.-P."/>
        </authorList>
    </citation>
    <scope>NUCLEOTIDE SEQUENCE [LARGE SCALE GENOMIC DNA]</scope>
    <source>
        <strain evidence="2 3">DSM 13468</strain>
    </source>
</reference>
<dbReference type="RefSeq" id="WP_210096305.1">
    <property type="nucleotide sequence ID" value="NZ_BAAAIO010000001.1"/>
</dbReference>
<gene>
    <name evidence="2" type="ORF">JOF42_000383</name>
</gene>
<keyword evidence="3" id="KW-1185">Reference proteome</keyword>
<dbReference type="Proteomes" id="UP000703720">
    <property type="component" value="Unassembled WGS sequence"/>
</dbReference>
<keyword evidence="1" id="KW-0732">Signal</keyword>